<reference evidence="4 5" key="1">
    <citation type="submission" date="2016-10" db="EMBL/GenBank/DDBJ databases">
        <authorList>
            <person name="de Groot N.N."/>
        </authorList>
    </citation>
    <scope>NUCLEOTIDE SEQUENCE [LARGE SCALE GENOMIC DNA]</scope>
    <source>
        <strain evidence="4 5">CGMCC 4.3510</strain>
    </source>
</reference>
<name>A0A1I2DSE5_9ACTN</name>
<feature type="transmembrane region" description="Helical" evidence="2">
    <location>
        <begin position="25"/>
        <end position="47"/>
    </location>
</feature>
<feature type="compositionally biased region" description="Gly residues" evidence="1">
    <location>
        <begin position="192"/>
        <end position="205"/>
    </location>
</feature>
<evidence type="ECO:0000256" key="1">
    <source>
        <dbReference type="SAM" id="MobiDB-lite"/>
    </source>
</evidence>
<protein>
    <submittedName>
        <fullName evidence="4">PH domain-containing protein</fullName>
    </submittedName>
</protein>
<evidence type="ECO:0000313" key="5">
    <source>
        <dbReference type="Proteomes" id="UP000199323"/>
    </source>
</evidence>
<keyword evidence="5" id="KW-1185">Reference proteome</keyword>
<organism evidence="4 5">
    <name type="scientific">Actinacidiphila alni</name>
    <dbReference type="NCBI Taxonomy" id="380248"/>
    <lineage>
        <taxon>Bacteria</taxon>
        <taxon>Bacillati</taxon>
        <taxon>Actinomycetota</taxon>
        <taxon>Actinomycetes</taxon>
        <taxon>Kitasatosporales</taxon>
        <taxon>Streptomycetaceae</taxon>
        <taxon>Actinacidiphila</taxon>
    </lineage>
</organism>
<sequence length="236" mass="25020">MTSSNDRPPARATAEPARPQYADRVYRSTAGVCGGVLLLVLAGWLGGDAVVNGSGHAPWLALATLLLVVPLIVAFTLRPAVYAGEERIRIRNPFRTITLPWSAVDSLRASFSNELFSGDKKYQLWAIPVSLRARKRAARQDARAKAAGDDPFGMPVRRRPTPSLSGDGTIRSTSDQAIEDLRELRERHGGDGDAGGVGAADGEGGRQGTTIRWAYEVIAPAVAGLVVLVVLLAVGG</sequence>
<evidence type="ECO:0000259" key="3">
    <source>
        <dbReference type="Pfam" id="PF10756"/>
    </source>
</evidence>
<feature type="transmembrane region" description="Helical" evidence="2">
    <location>
        <begin position="213"/>
        <end position="234"/>
    </location>
</feature>
<dbReference type="Pfam" id="PF10756">
    <property type="entry name" value="bPH_6"/>
    <property type="match status" value="1"/>
</dbReference>
<feature type="transmembrane region" description="Helical" evidence="2">
    <location>
        <begin position="59"/>
        <end position="81"/>
    </location>
</feature>
<evidence type="ECO:0000256" key="2">
    <source>
        <dbReference type="SAM" id="Phobius"/>
    </source>
</evidence>
<gene>
    <name evidence="4" type="ORF">SAMN05216251_105383</name>
</gene>
<accession>A0A1I2DSE5</accession>
<keyword evidence="2" id="KW-0472">Membrane</keyword>
<feature type="region of interest" description="Disordered" evidence="1">
    <location>
        <begin position="186"/>
        <end position="205"/>
    </location>
</feature>
<dbReference type="Proteomes" id="UP000199323">
    <property type="component" value="Unassembled WGS sequence"/>
</dbReference>
<evidence type="ECO:0000313" key="4">
    <source>
        <dbReference type="EMBL" id="SFE83542.1"/>
    </source>
</evidence>
<dbReference type="RefSeq" id="WP_093713365.1">
    <property type="nucleotide sequence ID" value="NZ_FONG01000005.1"/>
</dbReference>
<dbReference type="STRING" id="380248.SAMN05216251_105383"/>
<dbReference type="AlphaFoldDB" id="A0A1I2DSE5"/>
<feature type="domain" description="Low molecular weight protein antigen 6 PH" evidence="3">
    <location>
        <begin position="78"/>
        <end position="115"/>
    </location>
</feature>
<dbReference type="EMBL" id="FONG01000005">
    <property type="protein sequence ID" value="SFE83542.1"/>
    <property type="molecule type" value="Genomic_DNA"/>
</dbReference>
<dbReference type="InterPro" id="IPR019692">
    <property type="entry name" value="CFP-6_PH"/>
</dbReference>
<feature type="region of interest" description="Disordered" evidence="1">
    <location>
        <begin position="144"/>
        <end position="172"/>
    </location>
</feature>
<dbReference type="OrthoDB" id="4337405at2"/>
<proteinExistence type="predicted"/>
<feature type="compositionally biased region" description="Polar residues" evidence="1">
    <location>
        <begin position="162"/>
        <end position="172"/>
    </location>
</feature>
<keyword evidence="2" id="KW-0812">Transmembrane</keyword>
<keyword evidence="2" id="KW-1133">Transmembrane helix</keyword>